<dbReference type="PANTHER" id="PTHR33121">
    <property type="entry name" value="CYCLIC DI-GMP PHOSPHODIESTERASE PDEF"/>
    <property type="match status" value="1"/>
</dbReference>
<evidence type="ECO:0000313" key="3">
    <source>
        <dbReference type="EMBL" id="MBW2939622.1"/>
    </source>
</evidence>
<feature type="domain" description="GGDEF" evidence="2">
    <location>
        <begin position="159"/>
        <end position="292"/>
    </location>
</feature>
<name>A0ABS6VMS7_9GAMM</name>
<dbReference type="RefSeq" id="WP_219041870.1">
    <property type="nucleotide sequence ID" value="NZ_JAHWDQ010000001.1"/>
</dbReference>
<dbReference type="InterPro" id="IPR000160">
    <property type="entry name" value="GGDEF_dom"/>
</dbReference>
<gene>
    <name evidence="3" type="ORF">KXJ70_02460</name>
</gene>
<dbReference type="Proteomes" id="UP001166291">
    <property type="component" value="Unassembled WGS sequence"/>
</dbReference>
<comment type="caution">
    <text evidence="3">The sequence shown here is derived from an EMBL/GenBank/DDBJ whole genome shotgun (WGS) entry which is preliminary data.</text>
</comment>
<dbReference type="CDD" id="cd01949">
    <property type="entry name" value="GGDEF"/>
    <property type="match status" value="1"/>
</dbReference>
<accession>A0ABS6VMS7</accession>
<dbReference type="NCBIfam" id="TIGR00254">
    <property type="entry name" value="GGDEF"/>
    <property type="match status" value="1"/>
</dbReference>
<dbReference type="CDD" id="cd01948">
    <property type="entry name" value="EAL"/>
    <property type="match status" value="1"/>
</dbReference>
<evidence type="ECO:0000259" key="2">
    <source>
        <dbReference type="PROSITE" id="PS50887"/>
    </source>
</evidence>
<dbReference type="PROSITE" id="PS50887">
    <property type="entry name" value="GGDEF"/>
    <property type="match status" value="1"/>
</dbReference>
<dbReference type="Pfam" id="PF00990">
    <property type="entry name" value="GGDEF"/>
    <property type="match status" value="1"/>
</dbReference>
<dbReference type="InterPro" id="IPR001633">
    <property type="entry name" value="EAL_dom"/>
</dbReference>
<dbReference type="EMBL" id="JAHWDQ010000001">
    <property type="protein sequence ID" value="MBW2939622.1"/>
    <property type="molecule type" value="Genomic_DNA"/>
</dbReference>
<proteinExistence type="predicted"/>
<dbReference type="PANTHER" id="PTHR33121:SF23">
    <property type="entry name" value="CYCLIC DI-GMP PHOSPHODIESTERASE PDEB"/>
    <property type="match status" value="1"/>
</dbReference>
<dbReference type="SMART" id="SM00267">
    <property type="entry name" value="GGDEF"/>
    <property type="match status" value="1"/>
</dbReference>
<dbReference type="InterPro" id="IPR050706">
    <property type="entry name" value="Cyclic-di-GMP_PDE-like"/>
</dbReference>
<dbReference type="PROSITE" id="PS50883">
    <property type="entry name" value="EAL"/>
    <property type="match status" value="1"/>
</dbReference>
<dbReference type="SMART" id="SM00052">
    <property type="entry name" value="EAL"/>
    <property type="match status" value="1"/>
</dbReference>
<reference evidence="3" key="1">
    <citation type="submission" date="2021-07" db="EMBL/GenBank/DDBJ databases">
        <title>Zhongshania sp. CAU 1632 isolated from seawater.</title>
        <authorList>
            <person name="Kim W."/>
        </authorList>
    </citation>
    <scope>NUCLEOTIDE SEQUENCE</scope>
    <source>
        <strain evidence="3">CAU 1632</strain>
    </source>
</reference>
<keyword evidence="4" id="KW-1185">Reference proteome</keyword>
<organism evidence="3 4">
    <name type="scientific">Zhongshania aquimaris</name>
    <dbReference type="NCBI Taxonomy" id="2857107"/>
    <lineage>
        <taxon>Bacteria</taxon>
        <taxon>Pseudomonadati</taxon>
        <taxon>Pseudomonadota</taxon>
        <taxon>Gammaproteobacteria</taxon>
        <taxon>Cellvibrionales</taxon>
        <taxon>Spongiibacteraceae</taxon>
        <taxon>Zhongshania</taxon>
    </lineage>
</organism>
<dbReference type="Pfam" id="PF00563">
    <property type="entry name" value="EAL"/>
    <property type="match status" value="1"/>
</dbReference>
<evidence type="ECO:0000313" key="4">
    <source>
        <dbReference type="Proteomes" id="UP001166291"/>
    </source>
</evidence>
<feature type="domain" description="EAL" evidence="1">
    <location>
        <begin position="303"/>
        <end position="557"/>
    </location>
</feature>
<evidence type="ECO:0000259" key="1">
    <source>
        <dbReference type="PROSITE" id="PS50883"/>
    </source>
</evidence>
<protein>
    <submittedName>
        <fullName evidence="3">EAL domain-containing protein</fullName>
    </submittedName>
</protein>
<sequence>MNFSEIREFDSSWILKSLEQKLVCVDLCGRVIYANAAAISLSEYEYQQGNPLADFLPFIVCDGERALADLLRCSDGDLKDCRVVLPHTKDNQYKIVIKDIVDDAGEIAGRSLLISDEQALAVHYGDGESHLDPLTELMGRQEFERRLANLVNDASTSSRTHALLYIDIDQFKLINDTSGHGAGDNLIKVIADALKTELFIGDMLCRLGGDEFGVLLSNVDAFEARSVANRLVKAIKRMSFVWSGISHKASISIGVVLVDEHTSDRESVMSQADVAMYSAKENGRGRVHMYDKSDKKLSRLHDDMDWVHRINKALAADDFSLVTERIMPLVDQSNRTTIYNEILVRMRYNGEMLRPGQFMPAAERFGLMPQIDRWVIKHFFSYLQRNSDLNNRDVMYSINISGQSLCQESFLEFVYRCLCRGNVNPEIICFEITETVAITNFSVVTRFIHRVHELGGKFALDDFGTGMSSFGYLQELPVDFVKIDGLFVHDMDKNPVHEAMVRSINDISHVLGKRTIAEFVERESVFDQLQALGVDYAQGYLHGRPTDLVDLCSESAG</sequence>